<comment type="caution">
    <text evidence="3">The sequence shown here is derived from an EMBL/GenBank/DDBJ whole genome shotgun (WGS) entry which is preliminary data.</text>
</comment>
<evidence type="ECO:0000313" key="4">
    <source>
        <dbReference type="Proteomes" id="UP001280581"/>
    </source>
</evidence>
<proteinExistence type="predicted"/>
<dbReference type="Proteomes" id="UP001280581">
    <property type="component" value="Unassembled WGS sequence"/>
</dbReference>
<evidence type="ECO:0000256" key="1">
    <source>
        <dbReference type="SAM" id="MobiDB-lite"/>
    </source>
</evidence>
<feature type="domain" description="Heterokaryon incompatibility" evidence="2">
    <location>
        <begin position="200"/>
        <end position="346"/>
    </location>
</feature>
<feature type="region of interest" description="Disordered" evidence="1">
    <location>
        <begin position="117"/>
        <end position="139"/>
    </location>
</feature>
<keyword evidence="4" id="KW-1185">Reference proteome</keyword>
<dbReference type="AlphaFoldDB" id="A0AAN6M269"/>
<protein>
    <recommendedName>
        <fullName evidence="2">Heterokaryon incompatibility domain-containing protein</fullName>
    </recommendedName>
</protein>
<dbReference type="InterPro" id="IPR010730">
    <property type="entry name" value="HET"/>
</dbReference>
<name>A0AAN6M269_9PLEO</name>
<dbReference type="Pfam" id="PF06985">
    <property type="entry name" value="HET"/>
    <property type="match status" value="1"/>
</dbReference>
<sequence length="665" mass="76419">MSLCTTCLTIFSTPGYRLHRCSLSGSHHRNIAALSSAAPRCRICKAIWLECVVGFGKEDWLGNEEEHWRGKVVVEGREEKIEDGEKRVQVDDGMGWIPGMWFDVDYERETWDWTDEQRADDLRPVEKEETSSEENKAADSGTRLHQWYKSCINDHEDCRAICGDSYVPSRLLDVGVAWSSDPVRLVTFDAGRLPDFKPSYATLSHCWGGSQPLRLLTSNVDRLKEGVTREHIPRVFSEAMEVCWHLGIAYLWIDSLCILQDSQEDWERESQAMGTIYSQATINIAATSSPNCEAALFHSSQTPPTAALVNWEAIPNRPYVVVENDIEWRKSFMNQPLLRRAWVMQERLLATRIIHFTQSELIWECRTNTTTESYPIQIPSALRPFHDRRNHFWRSDFTQDDAAWATLVADYSKCELTFSKDKLVALAGLVSALKTAGLARGRYWAGMWEADFPYCLLWTRGAVDRAKWSGAARPETYRAPSWSWASLDYPIWMEWASGNEEVELVEGWEVEEVKGPNFGTSLLLYCPLSIHITGPIVEVEVALKRPWVEAIGRGIERVQGVSYSLVHAWIEDDEEKHQFWDEPCNDVVFDDFDETVLGRRVWCAPIYECAEWVQEGEIDNDKRLLGLLLEKVDTRTFRRIGAFTVGWFDDREALKRLESRSYTIV</sequence>
<reference evidence="3 4" key="1">
    <citation type="submission" date="2021-02" db="EMBL/GenBank/DDBJ databases">
        <title>Genome assembly of Pseudopithomyces chartarum.</title>
        <authorList>
            <person name="Jauregui R."/>
            <person name="Singh J."/>
            <person name="Voisey C."/>
        </authorList>
    </citation>
    <scope>NUCLEOTIDE SEQUENCE [LARGE SCALE GENOMIC DNA]</scope>
    <source>
        <strain evidence="3 4">AGR01</strain>
    </source>
</reference>
<dbReference type="EMBL" id="WVTA01000004">
    <property type="protein sequence ID" value="KAK3213900.1"/>
    <property type="molecule type" value="Genomic_DNA"/>
</dbReference>
<dbReference type="PANTHER" id="PTHR33112">
    <property type="entry name" value="DOMAIN PROTEIN, PUTATIVE-RELATED"/>
    <property type="match status" value="1"/>
</dbReference>
<evidence type="ECO:0000313" key="3">
    <source>
        <dbReference type="EMBL" id="KAK3213900.1"/>
    </source>
</evidence>
<organism evidence="3 4">
    <name type="scientific">Pseudopithomyces chartarum</name>
    <dbReference type="NCBI Taxonomy" id="1892770"/>
    <lineage>
        <taxon>Eukaryota</taxon>
        <taxon>Fungi</taxon>
        <taxon>Dikarya</taxon>
        <taxon>Ascomycota</taxon>
        <taxon>Pezizomycotina</taxon>
        <taxon>Dothideomycetes</taxon>
        <taxon>Pleosporomycetidae</taxon>
        <taxon>Pleosporales</taxon>
        <taxon>Massarineae</taxon>
        <taxon>Didymosphaeriaceae</taxon>
        <taxon>Pseudopithomyces</taxon>
    </lineage>
</organism>
<gene>
    <name evidence="3" type="ORF">GRF29_28g1413532</name>
</gene>
<feature type="compositionally biased region" description="Basic and acidic residues" evidence="1">
    <location>
        <begin position="117"/>
        <end position="137"/>
    </location>
</feature>
<accession>A0AAN6M269</accession>
<dbReference type="PANTHER" id="PTHR33112:SF10">
    <property type="entry name" value="TOL"/>
    <property type="match status" value="1"/>
</dbReference>
<evidence type="ECO:0000259" key="2">
    <source>
        <dbReference type="Pfam" id="PF06985"/>
    </source>
</evidence>